<keyword evidence="2" id="KW-1003">Cell membrane</keyword>
<evidence type="ECO:0000256" key="4">
    <source>
        <dbReference type="ARBA" id="ARBA00022989"/>
    </source>
</evidence>
<keyword evidence="3 6" id="KW-0812">Transmembrane</keyword>
<dbReference type="PANTHER" id="PTHR34820:SF4">
    <property type="entry name" value="INNER MEMBRANE PROTEIN YEBZ"/>
    <property type="match status" value="1"/>
</dbReference>
<protein>
    <submittedName>
        <fullName evidence="8">CopD family protein</fullName>
    </submittedName>
</protein>
<feature type="transmembrane region" description="Helical" evidence="6">
    <location>
        <begin position="119"/>
        <end position="140"/>
    </location>
</feature>
<dbReference type="PANTHER" id="PTHR34820">
    <property type="entry name" value="INNER MEMBRANE PROTEIN YEBZ"/>
    <property type="match status" value="1"/>
</dbReference>
<dbReference type="RefSeq" id="WP_319954071.1">
    <property type="nucleotide sequence ID" value="NZ_JAXAVX010000004.1"/>
</dbReference>
<dbReference type="InterPro" id="IPR032694">
    <property type="entry name" value="CopC/D"/>
</dbReference>
<comment type="caution">
    <text evidence="8">The sequence shown here is derived from an EMBL/GenBank/DDBJ whole genome shotgun (WGS) entry which is preliminary data.</text>
</comment>
<keyword evidence="9" id="KW-1185">Reference proteome</keyword>
<gene>
    <name evidence="8" type="ORF">SK069_09960</name>
</gene>
<name>A0ABU4VJA3_9ACTN</name>
<keyword evidence="5 6" id="KW-0472">Membrane</keyword>
<evidence type="ECO:0000313" key="8">
    <source>
        <dbReference type="EMBL" id="MDX8151916.1"/>
    </source>
</evidence>
<feature type="transmembrane region" description="Helical" evidence="6">
    <location>
        <begin position="223"/>
        <end position="244"/>
    </location>
</feature>
<feature type="transmembrane region" description="Helical" evidence="6">
    <location>
        <begin position="276"/>
        <end position="294"/>
    </location>
</feature>
<evidence type="ECO:0000256" key="1">
    <source>
        <dbReference type="ARBA" id="ARBA00004651"/>
    </source>
</evidence>
<evidence type="ECO:0000256" key="3">
    <source>
        <dbReference type="ARBA" id="ARBA00022692"/>
    </source>
</evidence>
<evidence type="ECO:0000256" key="6">
    <source>
        <dbReference type="SAM" id="Phobius"/>
    </source>
</evidence>
<feature type="transmembrane region" description="Helical" evidence="6">
    <location>
        <begin position="146"/>
        <end position="172"/>
    </location>
</feature>
<reference evidence="8 9" key="1">
    <citation type="submission" date="2023-11" db="EMBL/GenBank/DDBJ databases">
        <authorList>
            <person name="Xu M."/>
            <person name="Jiang T."/>
        </authorList>
    </citation>
    <scope>NUCLEOTIDE SEQUENCE [LARGE SCALE GENOMIC DNA]</scope>
    <source>
        <strain evidence="8 9">SD</strain>
    </source>
</reference>
<feature type="transmembrane region" description="Helical" evidence="6">
    <location>
        <begin position="193"/>
        <end position="217"/>
    </location>
</feature>
<feature type="transmembrane region" description="Helical" evidence="6">
    <location>
        <begin position="52"/>
        <end position="71"/>
    </location>
</feature>
<feature type="transmembrane region" description="Helical" evidence="6">
    <location>
        <begin position="91"/>
        <end position="107"/>
    </location>
</feature>
<organism evidence="8 9">
    <name type="scientific">Patulibacter brassicae</name>
    <dbReference type="NCBI Taxonomy" id="1705717"/>
    <lineage>
        <taxon>Bacteria</taxon>
        <taxon>Bacillati</taxon>
        <taxon>Actinomycetota</taxon>
        <taxon>Thermoleophilia</taxon>
        <taxon>Solirubrobacterales</taxon>
        <taxon>Patulibacteraceae</taxon>
        <taxon>Patulibacter</taxon>
    </lineage>
</organism>
<dbReference type="Pfam" id="PF05425">
    <property type="entry name" value="CopD"/>
    <property type="match status" value="1"/>
</dbReference>
<evidence type="ECO:0000313" key="9">
    <source>
        <dbReference type="Proteomes" id="UP001277761"/>
    </source>
</evidence>
<comment type="subcellular location">
    <subcellularLocation>
        <location evidence="1">Cell membrane</location>
        <topology evidence="1">Multi-pass membrane protein</topology>
    </subcellularLocation>
</comment>
<dbReference type="Proteomes" id="UP001277761">
    <property type="component" value="Unassembled WGS sequence"/>
</dbReference>
<evidence type="ECO:0000259" key="7">
    <source>
        <dbReference type="Pfam" id="PF05425"/>
    </source>
</evidence>
<keyword evidence="4 6" id="KW-1133">Transmembrane helix</keyword>
<feature type="domain" description="Copper resistance protein D" evidence="7">
    <location>
        <begin position="185"/>
        <end position="289"/>
    </location>
</feature>
<feature type="transmembrane region" description="Helical" evidence="6">
    <location>
        <begin position="20"/>
        <end position="40"/>
    </location>
</feature>
<evidence type="ECO:0000256" key="2">
    <source>
        <dbReference type="ARBA" id="ARBA00022475"/>
    </source>
</evidence>
<dbReference type="EMBL" id="JAXAVX010000004">
    <property type="protein sequence ID" value="MDX8151916.1"/>
    <property type="molecule type" value="Genomic_DNA"/>
</dbReference>
<proteinExistence type="predicted"/>
<accession>A0ABU4VJA3</accession>
<dbReference type="InterPro" id="IPR008457">
    <property type="entry name" value="Cu-R_CopD_dom"/>
</dbReference>
<evidence type="ECO:0000256" key="5">
    <source>
        <dbReference type="ARBA" id="ARBA00023136"/>
    </source>
</evidence>
<sequence length="410" mass="41840">MAAASGGLDVALTLARAGRYVATALVIGLLLAALLHRAVAEAAADRPDASRWLRAAAVLGAAASLGVVPLLSAHGSDPRASLGDVVGSARGAWAIVAAAAFALLALLPRHRWWQGGRPAPAVLGALAAAVVALPLGGHAADGSPALVLVVVEIVHVVAMGAWAGGLAGLLLLRRAAGADDRRLAAALSRFSPLALWCVVALTAAGTLLAVLQLTTLYDLTDTGYGRAIAIKAFLLLGIVGIVVLQRELLLPRLREADGDAAPSASRDVRRALRGEVGLLLAVLVVTGALATSTPPRAAAPEPVRLAAEGGPPGGPGWRVRVRIDPARRGANAIALRITDRAGRPLAAAVRVRALPPNRGAAIGVPLTASGDGLLRAPAVRLDSRGRWRLELRAPRTAAGPIARELAFRVR</sequence>